<keyword evidence="4" id="KW-1185">Reference proteome</keyword>
<evidence type="ECO:0000313" key="4">
    <source>
        <dbReference type="Proteomes" id="UP000559256"/>
    </source>
</evidence>
<reference evidence="3 4" key="1">
    <citation type="journal article" date="2020" name="ISME J.">
        <title>Uncovering the hidden diversity of litter-decomposition mechanisms in mushroom-forming fungi.</title>
        <authorList>
            <person name="Floudas D."/>
            <person name="Bentzer J."/>
            <person name="Ahren D."/>
            <person name="Johansson T."/>
            <person name="Persson P."/>
            <person name="Tunlid A."/>
        </authorList>
    </citation>
    <scope>NUCLEOTIDE SEQUENCE [LARGE SCALE GENOMIC DNA]</scope>
    <source>
        <strain evidence="3 4">CBS 291.85</strain>
    </source>
</reference>
<dbReference type="Gene3D" id="3.90.1300.10">
    <property type="entry name" value="Amidase signature (AS) domain"/>
    <property type="match status" value="1"/>
</dbReference>
<feature type="domain" description="Amidase" evidence="2">
    <location>
        <begin position="65"/>
        <end position="555"/>
    </location>
</feature>
<feature type="active site" description="Charge relay system" evidence="1">
    <location>
        <position position="201"/>
    </location>
</feature>
<dbReference type="EMBL" id="JAACJM010000073">
    <property type="protein sequence ID" value="KAF5350758.1"/>
    <property type="molecule type" value="Genomic_DNA"/>
</dbReference>
<dbReference type="AlphaFoldDB" id="A0A8H5FVY4"/>
<sequence length="576" mass="62932">MLWWPSSGSVHQEACRLKQQERQALLDAASLLFSSPLTPSEEELHRLPISKLVEKCHLDDIAPADILTTYAKKTLQAQAETNCVSDILFDEALRSIPAGWSPSDSDSNTGEGIRPRTLLGVPVSLKDTVDIEGHDSTIGYSCNVGKPAQRSSPIVRLLQDAGAIIHVKTTVPTGLFSVSTSSSLFGNTTNPYNPAHSVGASTGGGAALIACGGSKIEIGSDAGGSARLPAHFCGLWGLKGCIGRFPVWKNQSSMDGCESLPALGAALAGSLEDLAEFWKRVVEMGPWKYDFTCVPIPWRSVNLQEEGRKLKWGIIWEDGITPPTPACKRALSAVAEALRQEGHEVVDFVPPHIPSLLDIGYQLLFGDGGSQIREKLRPTESVNPACNGVLELLNLPRWFKKIIAWFTRKSDPIYANLVDILHSKSIKEERDLVVQRDNYKAAWHDKWINEGLDFVLTVPAPIPAMKHEQVLQASLMSCSYMFLFNVLDFAAGVLPVTKVDRETDLLPPNFESTETFKKMNGVCKGVYTCYDANEMHGLPVGVQVVGRRFEEEKVLEGMKVVESALKKAGVVFKGRA</sequence>
<dbReference type="GO" id="GO:0004040">
    <property type="term" value="F:amidase activity"/>
    <property type="evidence" value="ECO:0007669"/>
    <property type="project" value="TreeGrafter"/>
</dbReference>
<protein>
    <recommendedName>
        <fullName evidence="2">Amidase domain-containing protein</fullName>
    </recommendedName>
</protein>
<dbReference type="PANTHER" id="PTHR45847:SF6">
    <property type="entry name" value="FATTY ACID AMIDE HYDROLASE"/>
    <property type="match status" value="1"/>
</dbReference>
<name>A0A8H5FVY4_9AGAR</name>
<dbReference type="GO" id="GO:0009062">
    <property type="term" value="P:fatty acid catabolic process"/>
    <property type="evidence" value="ECO:0007669"/>
    <property type="project" value="TreeGrafter"/>
</dbReference>
<dbReference type="Pfam" id="PF01425">
    <property type="entry name" value="Amidase"/>
    <property type="match status" value="1"/>
</dbReference>
<dbReference type="InterPro" id="IPR036928">
    <property type="entry name" value="AS_sf"/>
</dbReference>
<gene>
    <name evidence="3" type="ORF">D9758_010345</name>
</gene>
<dbReference type="InterPro" id="IPR023631">
    <property type="entry name" value="Amidase_dom"/>
</dbReference>
<evidence type="ECO:0000256" key="1">
    <source>
        <dbReference type="PIRSR" id="PIRSR001221-1"/>
    </source>
</evidence>
<dbReference type="Proteomes" id="UP000559256">
    <property type="component" value="Unassembled WGS sequence"/>
</dbReference>
<evidence type="ECO:0000313" key="3">
    <source>
        <dbReference type="EMBL" id="KAF5350758.1"/>
    </source>
</evidence>
<dbReference type="SUPFAM" id="SSF75304">
    <property type="entry name" value="Amidase signature (AS) enzymes"/>
    <property type="match status" value="1"/>
</dbReference>
<evidence type="ECO:0000259" key="2">
    <source>
        <dbReference type="Pfam" id="PF01425"/>
    </source>
</evidence>
<dbReference type="InterPro" id="IPR052096">
    <property type="entry name" value="Endocannabinoid_amidase"/>
</dbReference>
<dbReference type="PIRSF" id="PIRSF001221">
    <property type="entry name" value="Amidase_fungi"/>
    <property type="match status" value="1"/>
</dbReference>
<accession>A0A8H5FVY4</accession>
<dbReference type="OrthoDB" id="6428749at2759"/>
<dbReference type="PANTHER" id="PTHR45847">
    <property type="entry name" value="FATTY ACID AMIDE HYDROLASE"/>
    <property type="match status" value="1"/>
</dbReference>
<proteinExistence type="predicted"/>
<dbReference type="GO" id="GO:0017064">
    <property type="term" value="F:fatty acid amide hydrolase activity"/>
    <property type="evidence" value="ECO:0007669"/>
    <property type="project" value="TreeGrafter"/>
</dbReference>
<feature type="active site" description="Charge relay system" evidence="1">
    <location>
        <position position="126"/>
    </location>
</feature>
<feature type="active site" description="Acyl-ester intermediate" evidence="1">
    <location>
        <position position="225"/>
    </location>
</feature>
<organism evidence="3 4">
    <name type="scientific">Tetrapyrgos nigripes</name>
    <dbReference type="NCBI Taxonomy" id="182062"/>
    <lineage>
        <taxon>Eukaryota</taxon>
        <taxon>Fungi</taxon>
        <taxon>Dikarya</taxon>
        <taxon>Basidiomycota</taxon>
        <taxon>Agaricomycotina</taxon>
        <taxon>Agaricomycetes</taxon>
        <taxon>Agaricomycetidae</taxon>
        <taxon>Agaricales</taxon>
        <taxon>Marasmiineae</taxon>
        <taxon>Marasmiaceae</taxon>
        <taxon>Tetrapyrgos</taxon>
    </lineage>
</organism>
<comment type="caution">
    <text evidence="3">The sequence shown here is derived from an EMBL/GenBank/DDBJ whole genome shotgun (WGS) entry which is preliminary data.</text>
</comment>